<dbReference type="GO" id="GO:0006355">
    <property type="term" value="P:regulation of DNA-templated transcription"/>
    <property type="evidence" value="ECO:0007669"/>
    <property type="project" value="UniProtKB-UniRule"/>
</dbReference>
<dbReference type="Pfam" id="PF11626">
    <property type="entry name" value="Rap1_C"/>
    <property type="match status" value="1"/>
</dbReference>
<comment type="similarity">
    <text evidence="1 10">Belongs to the RAP1 family.</text>
</comment>
<dbReference type="Proteomes" id="UP000264820">
    <property type="component" value="Unplaced"/>
</dbReference>
<evidence type="ECO:0000256" key="4">
    <source>
        <dbReference type="ARBA" id="ARBA00022895"/>
    </source>
</evidence>
<dbReference type="CDD" id="cd11655">
    <property type="entry name" value="rap1_myb-like"/>
    <property type="match status" value="1"/>
</dbReference>
<keyword evidence="8 10" id="KW-0539">Nucleus</keyword>
<comment type="subunit">
    <text evidence="10">Homodimer.</text>
</comment>
<dbReference type="GO" id="GO:0010833">
    <property type="term" value="P:telomere maintenance via telomere lengthening"/>
    <property type="evidence" value="ECO:0007669"/>
    <property type="project" value="UniProtKB-UniRule"/>
</dbReference>
<feature type="compositionally biased region" description="Basic and acidic residues" evidence="11">
    <location>
        <begin position="263"/>
        <end position="272"/>
    </location>
</feature>
<keyword evidence="5 10" id="KW-0805">Transcription regulation</keyword>
<evidence type="ECO:0000259" key="12">
    <source>
        <dbReference type="Pfam" id="PF08914"/>
    </source>
</evidence>
<evidence type="ECO:0000256" key="5">
    <source>
        <dbReference type="ARBA" id="ARBA00023015"/>
    </source>
</evidence>
<feature type="domain" description="TRF2-interacting telomeric protein/Rap1 C-terminal" evidence="13">
    <location>
        <begin position="281"/>
        <end position="346"/>
    </location>
</feature>
<feature type="domain" description="BRCT" evidence="14">
    <location>
        <begin position="18"/>
        <end position="92"/>
    </location>
</feature>
<dbReference type="Gene3D" id="1.10.10.60">
    <property type="entry name" value="Homeodomain-like"/>
    <property type="match status" value="1"/>
</dbReference>
<comment type="subcellular location">
    <subcellularLocation>
        <location evidence="10">Nucleus</location>
    </subcellularLocation>
    <subcellularLocation>
        <location evidence="10">Chromosome</location>
        <location evidence="10">Telomere</location>
    </subcellularLocation>
</comment>
<evidence type="ECO:0000313" key="16">
    <source>
        <dbReference type="Proteomes" id="UP000264820"/>
    </source>
</evidence>
<dbReference type="GeneTree" id="ENSGT00390000005351"/>
<keyword evidence="3 10" id="KW-0158">Chromosome</keyword>
<dbReference type="SUPFAM" id="SSF46689">
    <property type="entry name" value="Homeodomain-like"/>
    <property type="match status" value="1"/>
</dbReference>
<proteinExistence type="inferred from homology"/>
<evidence type="ECO:0000256" key="2">
    <source>
        <dbReference type="ARBA" id="ARBA00017805"/>
    </source>
</evidence>
<evidence type="ECO:0000256" key="6">
    <source>
        <dbReference type="ARBA" id="ARBA00023159"/>
    </source>
</evidence>
<keyword evidence="7 10" id="KW-0804">Transcription</keyword>
<feature type="domain" description="TERF2-interacting telomeric protein 1 Myb" evidence="12">
    <location>
        <begin position="111"/>
        <end position="166"/>
    </location>
</feature>
<feature type="compositionally biased region" description="Basic and acidic residues" evidence="11">
    <location>
        <begin position="240"/>
        <end position="254"/>
    </location>
</feature>
<dbReference type="Gene3D" id="1.10.10.2170">
    <property type="match status" value="1"/>
</dbReference>
<sequence>MASKGQDVTQCNISPVLFMTVEGEPMSFYLRPGPIKKELQPLITAGGGTMCNVQKPGSILLIDPEEKGAVNESTYIHDCVEKDEQLNLDDYRMKAGTGQKKKKRPYIMQAYNPGEDAAILKYVHLRKSEVKGNRLWQQMEKERVTTHSWQSMKARYKDYLVHKHTEDVGVEEAAGEDAQVISTHLRKRLEESEEEEATYTRKLPSLTSSSSSRTSVRQLSSSPPTPMRTRSASSSLPEETGEHEPPPKRAKEETEAAEEYETAVEKEEAEIRQEDADLVSVVKALLKTSGDLSAASRLLSDPMSFCAPLWDRQDDRLLLSADSAALQRLQRKHGEAAVAKRMMFLKVER</sequence>
<evidence type="ECO:0000256" key="10">
    <source>
        <dbReference type="RuleBase" id="RU367107"/>
    </source>
</evidence>
<dbReference type="PANTHER" id="PTHR16466">
    <property type="entry name" value="TELOMERE REPEAT-BINDING FACTOR 2-INTERACTING PROTEIN 1"/>
    <property type="match status" value="1"/>
</dbReference>
<dbReference type="GO" id="GO:0070187">
    <property type="term" value="C:shelterin complex"/>
    <property type="evidence" value="ECO:0007669"/>
    <property type="project" value="TreeGrafter"/>
</dbReference>
<accession>A0A3Q3DMU8</accession>
<dbReference type="Pfam" id="PF08914">
    <property type="entry name" value="Myb_Rap1"/>
    <property type="match status" value="1"/>
</dbReference>
<protein>
    <recommendedName>
        <fullName evidence="2 10">Telomeric repeat-binding factor 2-interacting protein 1</fullName>
        <shortName evidence="10">TERF2-interacting telomeric protein 1</shortName>
    </recommendedName>
    <alternativeName>
        <fullName evidence="9 10">Repressor/activator protein 1 homolog</fullName>
    </alternativeName>
</protein>
<dbReference type="GO" id="GO:0005654">
    <property type="term" value="C:nucleoplasm"/>
    <property type="evidence" value="ECO:0007669"/>
    <property type="project" value="UniProtKB-ARBA"/>
</dbReference>
<keyword evidence="6 10" id="KW-0010">Activator</keyword>
<reference evidence="15" key="1">
    <citation type="submission" date="2025-08" db="UniProtKB">
        <authorList>
            <consortium name="Ensembl"/>
        </authorList>
    </citation>
    <scope>IDENTIFICATION</scope>
</reference>
<evidence type="ECO:0000256" key="8">
    <source>
        <dbReference type="ARBA" id="ARBA00023242"/>
    </source>
</evidence>
<dbReference type="Pfam" id="PF16589">
    <property type="entry name" value="BRCT_2"/>
    <property type="match status" value="1"/>
</dbReference>
<dbReference type="InterPro" id="IPR038104">
    <property type="entry name" value="Rap1_C_sf"/>
</dbReference>
<evidence type="ECO:0000256" key="9">
    <source>
        <dbReference type="ARBA" id="ARBA00032471"/>
    </source>
</evidence>
<dbReference type="InterPro" id="IPR015010">
    <property type="entry name" value="TERF2IP_Myb"/>
</dbReference>
<reference evidence="15" key="2">
    <citation type="submission" date="2025-09" db="UniProtKB">
        <authorList>
            <consortium name="Ensembl"/>
        </authorList>
    </citation>
    <scope>IDENTIFICATION</scope>
</reference>
<evidence type="ECO:0000256" key="11">
    <source>
        <dbReference type="SAM" id="MobiDB-lite"/>
    </source>
</evidence>
<organism evidence="15 16">
    <name type="scientific">Hippocampus comes</name>
    <name type="common">Tiger tail seahorse</name>
    <dbReference type="NCBI Taxonomy" id="109280"/>
    <lineage>
        <taxon>Eukaryota</taxon>
        <taxon>Metazoa</taxon>
        <taxon>Chordata</taxon>
        <taxon>Craniata</taxon>
        <taxon>Vertebrata</taxon>
        <taxon>Euteleostomi</taxon>
        <taxon>Actinopterygii</taxon>
        <taxon>Neopterygii</taxon>
        <taxon>Teleostei</taxon>
        <taxon>Neoteleostei</taxon>
        <taxon>Acanthomorphata</taxon>
        <taxon>Syngnathiaria</taxon>
        <taxon>Syngnathiformes</taxon>
        <taxon>Syngnathoidei</taxon>
        <taxon>Syngnathidae</taxon>
        <taxon>Hippocampus</taxon>
    </lineage>
</organism>
<dbReference type="PANTHER" id="PTHR16466:SF6">
    <property type="entry name" value="TELOMERIC REPEAT-BINDING FACTOR 2-INTERACTING PROTEIN 1"/>
    <property type="match status" value="1"/>
</dbReference>
<feature type="compositionally biased region" description="Low complexity" evidence="11">
    <location>
        <begin position="200"/>
        <end position="235"/>
    </location>
</feature>
<dbReference type="Ensembl" id="ENSHCOT00000024192.1">
    <property type="protein sequence ID" value="ENSHCOP00000016105.1"/>
    <property type="gene ID" value="ENSHCOG00000019832.1"/>
</dbReference>
<name>A0A3Q3DMU8_HIPCM</name>
<dbReference type="InterPro" id="IPR039595">
    <property type="entry name" value="TE2IP/Rap1"/>
</dbReference>
<evidence type="ECO:0000256" key="1">
    <source>
        <dbReference type="ARBA" id="ARBA00010467"/>
    </source>
</evidence>
<dbReference type="GO" id="GO:0031848">
    <property type="term" value="P:protection from non-homologous end joining at telomere"/>
    <property type="evidence" value="ECO:0007669"/>
    <property type="project" value="TreeGrafter"/>
</dbReference>
<evidence type="ECO:0000256" key="7">
    <source>
        <dbReference type="ARBA" id="ARBA00023163"/>
    </source>
</evidence>
<dbReference type="FunFam" id="1.10.10.60:FF:000246">
    <property type="entry name" value="Telomeric repeat-binding factor 2-interacting protein 1"/>
    <property type="match status" value="1"/>
</dbReference>
<dbReference type="InterPro" id="IPR009057">
    <property type="entry name" value="Homeodomain-like_sf"/>
</dbReference>
<dbReference type="InterPro" id="IPR021661">
    <property type="entry name" value="Rap1_C"/>
</dbReference>
<feature type="region of interest" description="Disordered" evidence="11">
    <location>
        <begin position="186"/>
        <end position="272"/>
    </location>
</feature>
<evidence type="ECO:0000259" key="14">
    <source>
        <dbReference type="Pfam" id="PF16589"/>
    </source>
</evidence>
<keyword evidence="4 10" id="KW-0779">Telomere</keyword>
<comment type="function">
    <text evidence="10">Acts both as a regulator of telomere function and as a transcription regulator. Involved in the regulation of telomere length and protection as a component of the shelterin complex (telosome). Does not bind DNA directly: recruited to telomeric double-stranded 5'-TTAGGG-3' repeats via its interaction with terf2. Independently of its function in telomeres, also acts as a transcription regulator: recruited to extratelomeric 5'-TTAGGG-3' sites via its association with terf2 or other factors, and regulates gene expression.</text>
</comment>
<keyword evidence="16" id="KW-1185">Reference proteome</keyword>
<evidence type="ECO:0000313" key="15">
    <source>
        <dbReference type="Ensembl" id="ENSHCOP00000016105.1"/>
    </source>
</evidence>
<dbReference type="AlphaFoldDB" id="A0A3Q3DMU8"/>
<evidence type="ECO:0000256" key="3">
    <source>
        <dbReference type="ARBA" id="ARBA00022454"/>
    </source>
</evidence>
<evidence type="ECO:0000259" key="13">
    <source>
        <dbReference type="Pfam" id="PF11626"/>
    </source>
</evidence>
<dbReference type="InterPro" id="IPR001357">
    <property type="entry name" value="BRCT_dom"/>
</dbReference>
<dbReference type="GO" id="GO:0042162">
    <property type="term" value="F:telomeric DNA binding"/>
    <property type="evidence" value="ECO:0007669"/>
    <property type="project" value="TreeGrafter"/>
</dbReference>